<comment type="caution">
    <text evidence="4">The sequence shown here is derived from an EMBL/GenBank/DDBJ whole genome shotgun (WGS) entry which is preliminary data.</text>
</comment>
<name>A0A6L5YIT4_9FIRM</name>
<dbReference type="InterPro" id="IPR013378">
    <property type="entry name" value="InlB-like_B-rpt"/>
</dbReference>
<dbReference type="EMBL" id="VUMU01000008">
    <property type="protein sequence ID" value="MST58185.1"/>
    <property type="molecule type" value="Genomic_DNA"/>
</dbReference>
<evidence type="ECO:0000256" key="2">
    <source>
        <dbReference type="SAM" id="MobiDB-lite"/>
    </source>
</evidence>
<proteinExistence type="predicted"/>
<protein>
    <submittedName>
        <fullName evidence="4">InlB B-repeat-containing protein</fullName>
    </submittedName>
</protein>
<keyword evidence="3" id="KW-1133">Transmembrane helix</keyword>
<keyword evidence="3" id="KW-0812">Transmembrane</keyword>
<gene>
    <name evidence="4" type="ORF">FYJ59_08030</name>
</gene>
<evidence type="ECO:0000256" key="1">
    <source>
        <dbReference type="ARBA" id="ARBA00004196"/>
    </source>
</evidence>
<comment type="subcellular location">
    <subcellularLocation>
        <location evidence="1">Cell envelope</location>
    </subcellularLocation>
</comment>
<evidence type="ECO:0000313" key="4">
    <source>
        <dbReference type="EMBL" id="MST58185.1"/>
    </source>
</evidence>
<dbReference type="AlphaFoldDB" id="A0A6L5YIT4"/>
<evidence type="ECO:0000256" key="3">
    <source>
        <dbReference type="SAM" id="Phobius"/>
    </source>
</evidence>
<dbReference type="NCBIfam" id="TIGR02543">
    <property type="entry name" value="List_Bact_rpt"/>
    <property type="match status" value="1"/>
</dbReference>
<evidence type="ECO:0000313" key="5">
    <source>
        <dbReference type="Proteomes" id="UP000476055"/>
    </source>
</evidence>
<accession>A0A6L5YIT4</accession>
<dbReference type="RefSeq" id="WP_154496343.1">
    <property type="nucleotide sequence ID" value="NZ_DAWCRI010000209.1"/>
</dbReference>
<dbReference type="Gene3D" id="2.60.40.4270">
    <property type="entry name" value="Listeria-Bacteroides repeat domain"/>
    <property type="match status" value="2"/>
</dbReference>
<organism evidence="4 5">
    <name type="scientific">Waltera intestinalis</name>
    <dbReference type="NCBI Taxonomy" id="2606635"/>
    <lineage>
        <taxon>Bacteria</taxon>
        <taxon>Bacillati</taxon>
        <taxon>Bacillota</taxon>
        <taxon>Clostridia</taxon>
        <taxon>Lachnospirales</taxon>
        <taxon>Lachnospiraceae</taxon>
        <taxon>Waltera</taxon>
    </lineage>
</organism>
<dbReference type="Pfam" id="PF09479">
    <property type="entry name" value="Flg_new"/>
    <property type="match status" value="2"/>
</dbReference>
<feature type="transmembrane region" description="Helical" evidence="3">
    <location>
        <begin position="53"/>
        <end position="74"/>
    </location>
</feature>
<reference evidence="4 5" key="1">
    <citation type="submission" date="2019-08" db="EMBL/GenBank/DDBJ databases">
        <title>In-depth cultivation of the pig gut microbiome towards novel bacterial diversity and tailored functional studies.</title>
        <authorList>
            <person name="Wylensek D."/>
            <person name="Hitch T.C.A."/>
            <person name="Clavel T."/>
        </authorList>
    </citation>
    <scope>NUCLEOTIDE SEQUENCE [LARGE SCALE GENOMIC DNA]</scope>
    <source>
        <strain evidence="4 5">WCA3-601-WT-6H</strain>
    </source>
</reference>
<keyword evidence="3" id="KW-0472">Membrane</keyword>
<dbReference type="InterPro" id="IPR042229">
    <property type="entry name" value="Listeria/Bacterioides_rpt_sf"/>
</dbReference>
<dbReference type="GO" id="GO:0030313">
    <property type="term" value="C:cell envelope"/>
    <property type="evidence" value="ECO:0007669"/>
    <property type="project" value="UniProtKB-SubCell"/>
</dbReference>
<feature type="compositionally biased region" description="Polar residues" evidence="2">
    <location>
        <begin position="19"/>
        <end position="29"/>
    </location>
</feature>
<keyword evidence="5" id="KW-1185">Reference proteome</keyword>
<sequence length="220" mass="24287">MNQEQVTAENTEEKAAEVTASSEMAGQTQEAVRPKGKWFGRGIYGSKDVPIRILDGLIGVLIVVIVGMIIFFAVRGGFNIMYDTDGGSEVPAQKIRYGEFITEPETPYKPGYTFDGWYTEKEGETVLWYFQSEKVTGDMTLTAHWIPAQFTVKFDYDGGTDADGAVTESKQVTFGETYGTLPEPVKEGSIFAGWEYSGQTITADTVVQMTGEHVLTAIWK</sequence>
<feature type="region of interest" description="Disordered" evidence="2">
    <location>
        <begin position="1"/>
        <end position="29"/>
    </location>
</feature>
<dbReference type="Proteomes" id="UP000476055">
    <property type="component" value="Unassembled WGS sequence"/>
</dbReference>